<dbReference type="Pfam" id="PF01078">
    <property type="entry name" value="Mg_chelatase"/>
    <property type="match status" value="1"/>
</dbReference>
<dbReference type="CDD" id="cd00009">
    <property type="entry name" value="AAA"/>
    <property type="match status" value="1"/>
</dbReference>
<dbReference type="Gene3D" id="3.30.230.10">
    <property type="match status" value="1"/>
</dbReference>
<name>A0A554LJ85_9BACT</name>
<dbReference type="GO" id="GO:0005524">
    <property type="term" value="F:ATP binding"/>
    <property type="evidence" value="ECO:0007669"/>
    <property type="project" value="InterPro"/>
</dbReference>
<dbReference type="InterPro" id="IPR025158">
    <property type="entry name" value="Mg_chelat-rel_C"/>
</dbReference>
<dbReference type="SMART" id="SM00382">
    <property type="entry name" value="AAA"/>
    <property type="match status" value="1"/>
</dbReference>
<dbReference type="EMBL" id="VMGI01000040">
    <property type="protein sequence ID" value="TSC92946.1"/>
    <property type="molecule type" value="Genomic_DNA"/>
</dbReference>
<comment type="similarity">
    <text evidence="1">Belongs to the Mg-chelatase subunits D/I family. ComM subfamily.</text>
</comment>
<dbReference type="InterPro" id="IPR004482">
    <property type="entry name" value="Mg_chelat-rel"/>
</dbReference>
<dbReference type="PANTHER" id="PTHR32039:SF7">
    <property type="entry name" value="COMPETENCE PROTEIN COMM"/>
    <property type="match status" value="1"/>
</dbReference>
<dbReference type="Gene3D" id="3.40.50.300">
    <property type="entry name" value="P-loop containing nucleotide triphosphate hydrolases"/>
    <property type="match status" value="1"/>
</dbReference>
<dbReference type="PANTHER" id="PTHR32039">
    <property type="entry name" value="MAGNESIUM-CHELATASE SUBUNIT CHLI"/>
    <property type="match status" value="1"/>
</dbReference>
<reference evidence="3 4" key="1">
    <citation type="submission" date="2017-07" db="EMBL/GenBank/DDBJ databases">
        <title>Mechanisms for carbon and nitrogen cycling indicate functional differentiation within the Candidate Phyla Radiation.</title>
        <authorList>
            <person name="Danczak R.E."/>
            <person name="Johnston M.D."/>
            <person name="Kenah C."/>
            <person name="Slattery M."/>
            <person name="Wrighton K.C."/>
            <person name="Wilkins M.J."/>
        </authorList>
    </citation>
    <scope>NUCLEOTIDE SEQUENCE [LARGE SCALE GENOMIC DNA]</scope>
    <source>
        <strain evidence="3">Licking1014_85</strain>
    </source>
</reference>
<dbReference type="SUPFAM" id="SSF54211">
    <property type="entry name" value="Ribosomal protein S5 domain 2-like"/>
    <property type="match status" value="1"/>
</dbReference>
<accession>A0A554LJ85</accession>
<sequence length="507" mass="56033">MAFAKTLSATIFGLDAIIVDVEIDIKKGIPGLTIVGLPDKAVEEAKERVKSAIFNSQNIVPSKKIIINLAPADVKKEGPVFDLAIAMGILLADKQIIKTDLSNTLFIGELALNGELRPIHGILPTLLKAREKNIHNIFLPIDNALEASLIKDLNIYACASLSVVINHINQIKPIQPYIFDKINLKSPDDENIDFAFISGQEHVKRALEIAAAGGHNILMSGPPGSGKSMLAKAFSTILPSLTHEEILEISKIYSASGLLNKENPLILKRPIRNPHHTTSSVAVVGGGAHPKPGEITLAHKGVLFFDELPEFHRDVLEALRQPLEDRKITVSRAQGSLTFPAEFIFIGACNPCPCGYLTDPKKNCICSAYQIAKYRKKLSGPLLDRIDLHIEVPKLAYEKLSTDEVGEKSKNVRRRVGLARKKQLNRQNKINTYLSSQEVKKICRLDNASEQLLKNAIEQMNISARGYFKILKISRTIADLANTDDLNINHIAEALQYRSKFDSEKQY</sequence>
<protein>
    <submittedName>
        <fullName evidence="3">Magnesium chelatase family protein</fullName>
    </submittedName>
</protein>
<organism evidence="3 4">
    <name type="scientific">Candidatus Berkelbacteria bacterium Licking1014_85</name>
    <dbReference type="NCBI Taxonomy" id="2017148"/>
    <lineage>
        <taxon>Bacteria</taxon>
        <taxon>Candidatus Berkelbacteria</taxon>
    </lineage>
</organism>
<dbReference type="InterPro" id="IPR014721">
    <property type="entry name" value="Ribsml_uS5_D2-typ_fold_subgr"/>
</dbReference>
<evidence type="ECO:0000313" key="4">
    <source>
        <dbReference type="Proteomes" id="UP000315589"/>
    </source>
</evidence>
<evidence type="ECO:0000259" key="2">
    <source>
        <dbReference type="SMART" id="SM00382"/>
    </source>
</evidence>
<dbReference type="NCBIfam" id="TIGR00368">
    <property type="entry name" value="YifB family Mg chelatase-like AAA ATPase"/>
    <property type="match status" value="1"/>
</dbReference>
<dbReference type="InterPro" id="IPR003593">
    <property type="entry name" value="AAA+_ATPase"/>
</dbReference>
<comment type="caution">
    <text evidence="3">The sequence shown here is derived from an EMBL/GenBank/DDBJ whole genome shotgun (WGS) entry which is preliminary data.</text>
</comment>
<dbReference type="InterPro" id="IPR027417">
    <property type="entry name" value="P-loop_NTPase"/>
</dbReference>
<dbReference type="InterPro" id="IPR000523">
    <property type="entry name" value="Mg_chelatse_chII-like_cat_dom"/>
</dbReference>
<dbReference type="InterPro" id="IPR045006">
    <property type="entry name" value="CHLI-like"/>
</dbReference>
<dbReference type="InterPro" id="IPR020568">
    <property type="entry name" value="Ribosomal_Su5_D2-typ_SF"/>
</dbReference>
<dbReference type="SUPFAM" id="SSF52540">
    <property type="entry name" value="P-loop containing nucleoside triphosphate hydrolases"/>
    <property type="match status" value="1"/>
</dbReference>
<evidence type="ECO:0000313" key="3">
    <source>
        <dbReference type="EMBL" id="TSC92946.1"/>
    </source>
</evidence>
<dbReference type="Pfam" id="PF13335">
    <property type="entry name" value="Mg_chelatase_C"/>
    <property type="match status" value="1"/>
</dbReference>
<feature type="domain" description="AAA+ ATPase" evidence="2">
    <location>
        <begin position="213"/>
        <end position="396"/>
    </location>
</feature>
<gene>
    <name evidence="3" type="ORF">CEN91_327</name>
</gene>
<dbReference type="Pfam" id="PF13541">
    <property type="entry name" value="ChlI"/>
    <property type="match status" value="1"/>
</dbReference>
<dbReference type="AlphaFoldDB" id="A0A554LJ85"/>
<evidence type="ECO:0000256" key="1">
    <source>
        <dbReference type="ARBA" id="ARBA00006354"/>
    </source>
</evidence>
<proteinExistence type="inferred from homology"/>
<dbReference type="Proteomes" id="UP000315589">
    <property type="component" value="Unassembled WGS sequence"/>
</dbReference>